<dbReference type="EMBL" id="JH431265">
    <property type="status" value="NOT_ANNOTATED_CDS"/>
    <property type="molecule type" value="Genomic_DNA"/>
</dbReference>
<organism evidence="5 6">
    <name type="scientific">Strigamia maritima</name>
    <name type="common">European centipede</name>
    <name type="synonym">Geophilus maritimus</name>
    <dbReference type="NCBI Taxonomy" id="126957"/>
    <lineage>
        <taxon>Eukaryota</taxon>
        <taxon>Metazoa</taxon>
        <taxon>Ecdysozoa</taxon>
        <taxon>Arthropoda</taxon>
        <taxon>Myriapoda</taxon>
        <taxon>Chilopoda</taxon>
        <taxon>Pleurostigmophora</taxon>
        <taxon>Geophilomorpha</taxon>
        <taxon>Linotaeniidae</taxon>
        <taxon>Strigamia</taxon>
    </lineage>
</organism>
<dbReference type="AlphaFoldDB" id="T1IPR7"/>
<dbReference type="GO" id="GO:0071013">
    <property type="term" value="C:catalytic step 2 spliceosome"/>
    <property type="evidence" value="ECO:0007669"/>
    <property type="project" value="TreeGrafter"/>
</dbReference>
<keyword evidence="3" id="KW-0539">Nucleus</keyword>
<dbReference type="EnsemblMetazoa" id="SMAR003021-RA">
    <property type="protein sequence ID" value="SMAR003021-PA"/>
    <property type="gene ID" value="SMAR003021"/>
</dbReference>
<dbReference type="OMA" id="MRDKELH"/>
<dbReference type="GO" id="GO:1902369">
    <property type="term" value="P:negative regulation of RNA catabolic process"/>
    <property type="evidence" value="ECO:0007669"/>
    <property type="project" value="TreeGrafter"/>
</dbReference>
<dbReference type="Gene3D" id="1.25.40.10">
    <property type="entry name" value="Tetratricopeptide repeat domain"/>
    <property type="match status" value="2"/>
</dbReference>
<dbReference type="GO" id="GO:0031048">
    <property type="term" value="P:regulatory ncRNA-mediated heterochromatin formation"/>
    <property type="evidence" value="ECO:0007669"/>
    <property type="project" value="TreeGrafter"/>
</dbReference>
<evidence type="ECO:0000256" key="4">
    <source>
        <dbReference type="SAM" id="MobiDB-lite"/>
    </source>
</evidence>
<dbReference type="Proteomes" id="UP000014500">
    <property type="component" value="Unassembled WGS sequence"/>
</dbReference>
<feature type="compositionally biased region" description="Basic residues" evidence="4">
    <location>
        <begin position="140"/>
        <end position="158"/>
    </location>
</feature>
<comment type="subcellular location">
    <subcellularLocation>
        <location evidence="1">Nucleus</location>
    </subcellularLocation>
</comment>
<dbReference type="SMART" id="SM00386">
    <property type="entry name" value="HAT"/>
    <property type="match status" value="5"/>
</dbReference>
<evidence type="ECO:0000256" key="1">
    <source>
        <dbReference type="ARBA" id="ARBA00004123"/>
    </source>
</evidence>
<feature type="region of interest" description="Disordered" evidence="4">
    <location>
        <begin position="127"/>
        <end position="161"/>
    </location>
</feature>
<protein>
    <submittedName>
        <fullName evidence="5">Uncharacterized protein</fullName>
    </submittedName>
</protein>
<dbReference type="GO" id="GO:0006396">
    <property type="term" value="P:RNA processing"/>
    <property type="evidence" value="ECO:0007669"/>
    <property type="project" value="InterPro"/>
</dbReference>
<proteinExistence type="inferred from homology"/>
<evidence type="ECO:0000313" key="5">
    <source>
        <dbReference type="EnsemblMetazoa" id="SMAR003021-PA"/>
    </source>
</evidence>
<dbReference type="eggNOG" id="KOG1972">
    <property type="taxonomic scope" value="Eukaryota"/>
</dbReference>
<dbReference type="PANTHER" id="PTHR13471">
    <property type="entry name" value="TETRATRICOPEPTIDE-LIKE HELICAL"/>
    <property type="match status" value="1"/>
</dbReference>
<dbReference type="PhylomeDB" id="T1IPR7"/>
<comment type="similarity">
    <text evidence="2">Belongs to the NRDE2 family.</text>
</comment>
<name>T1IPR7_STRMM</name>
<dbReference type="SUPFAM" id="SSF48452">
    <property type="entry name" value="TPR-like"/>
    <property type="match status" value="1"/>
</dbReference>
<evidence type="ECO:0000256" key="2">
    <source>
        <dbReference type="ARBA" id="ARBA00009265"/>
    </source>
</evidence>
<dbReference type="STRING" id="126957.T1IPR7"/>
<dbReference type="InterPro" id="IPR013633">
    <property type="entry name" value="NRDE-2"/>
</dbReference>
<feature type="region of interest" description="Disordered" evidence="4">
    <location>
        <begin position="289"/>
        <end position="326"/>
    </location>
</feature>
<reference evidence="6" key="1">
    <citation type="submission" date="2011-05" db="EMBL/GenBank/DDBJ databases">
        <authorList>
            <person name="Richards S.R."/>
            <person name="Qu J."/>
            <person name="Jiang H."/>
            <person name="Jhangiani S.N."/>
            <person name="Agravi P."/>
            <person name="Goodspeed R."/>
            <person name="Gross S."/>
            <person name="Mandapat C."/>
            <person name="Jackson L."/>
            <person name="Mathew T."/>
            <person name="Pu L."/>
            <person name="Thornton R."/>
            <person name="Saada N."/>
            <person name="Wilczek-Boney K.B."/>
            <person name="Lee S."/>
            <person name="Kovar C."/>
            <person name="Wu Y."/>
            <person name="Scherer S.E."/>
            <person name="Worley K.C."/>
            <person name="Muzny D.M."/>
            <person name="Gibbs R."/>
        </authorList>
    </citation>
    <scope>NUCLEOTIDE SEQUENCE</scope>
    <source>
        <strain evidence="6">Brora</strain>
    </source>
</reference>
<keyword evidence="6" id="KW-1185">Reference proteome</keyword>
<dbReference type="PANTHER" id="PTHR13471:SF0">
    <property type="entry name" value="NUCLEAR EXOSOME REGULATOR NRDE2"/>
    <property type="match status" value="1"/>
</dbReference>
<dbReference type="InterPro" id="IPR011990">
    <property type="entry name" value="TPR-like_helical_dom_sf"/>
</dbReference>
<dbReference type="Pfam" id="PF08424">
    <property type="entry name" value="NRDE-2"/>
    <property type="match status" value="1"/>
</dbReference>
<reference evidence="5" key="2">
    <citation type="submission" date="2015-02" db="UniProtKB">
        <authorList>
            <consortium name="EnsemblMetazoa"/>
        </authorList>
    </citation>
    <scope>IDENTIFICATION</scope>
</reference>
<evidence type="ECO:0000256" key="3">
    <source>
        <dbReference type="ARBA" id="ARBA00023242"/>
    </source>
</evidence>
<evidence type="ECO:0000313" key="6">
    <source>
        <dbReference type="Proteomes" id="UP000014500"/>
    </source>
</evidence>
<dbReference type="InterPro" id="IPR003107">
    <property type="entry name" value="HAT"/>
</dbReference>
<feature type="compositionally biased region" description="Polar residues" evidence="4">
    <location>
        <begin position="289"/>
        <end position="302"/>
    </location>
</feature>
<accession>T1IPR7</accession>
<dbReference type="HOGENOM" id="CLU_007550_1_0_1"/>
<sequence>MDMNSPRPSTSKCADYEADYDYFDENNTLAAIPLKYEPLFPNATENLGGNIRSIFPAASSNENVKSSNRETRSLFPAACSDDRIKNSNADVTYNWLNFSSITTDGLLEGLKDIKCEIEKEVSKDNISTAQRTVSREASKSHKKKRWRSSSPNLKRRRLPAPDLKRKQLENDLISQNSKKVFIEDVGLLPGHAFRVDRKAEQTNLAFSCFNPVQSARYLKEVKFRPPIGLTPSAENEWLKGLRGKKKRADRNAHRYCSRQNFAILQNEEGILDMSKDRLKISKEKFQTQSASSEDFIPTTSSTIREKRKKENVDGRDSEEDDLKETTSKYISRKTSDYNQYLRENPKDEDKWMEFIKFQDNAIEVTFQDEKNRKISERAIFERKISVLDKAIETNPTSIKLVVAKMKICEHYWESAELKKEWQKILFTHPNNILVWDNYLLFLQSHFSTFSFSTVVKGYAKCFSKLNSLLEGTFISHSPPPDLAGHMLRILLKFCQFLHQVGHREKALACFQAMMEFNFFTPVSLNFNMNLNDWLAFFEPFWDSSVPRFGEENAPGWATFMANKMSPDENTEVNADNELEEDKIVQLKLSRDETWCRLEKIREERHWLPWKPNTVQSEDDCEDPDRMVLVDDVSPFLFRLRTVELKFRLVKTFFIFLGVEFEPHFLTACQALECHPPSVVECPASLLSYRKCFEYKFEKKSLFPNLLNEESVLNDSFTNFVNQTIEKCICLFDEPHRTEIQVQWLQMKRIYLQNMKRSIVKDYKKMFKETRKFFKSLLKEESNRNKLGLWLEFVQLELENDHSDEAKKMIDMIIASQPKNVLDSNNSLLCTFYKLYAEIELNQNSNTCLNILISLATGEKINTANQNKSTVTLKVKSLFQRSVNVVNENYKNEVEDCQRVWLNGSSFSKSFLIEWVPCCAMFYYLNSGLQAAVLLYEGFIDKLTNLLDTLENVNRMFVKLDLEQLYFSYISLLLHHVNTTTGSLKIMRTVIDRALVLYPQNIHFLQLLTDVESRSHISGRLRRHFNKSMILNCHPVVCFYAVAAELSRLHTLEKSDIAFKGNFDFGSGILCKVRSYFERSLECEECQHCPLLWRMYLKFEIENGNEKQSKAVFYRALQHCVWNKKIYLDATRIPDCLQEILDIMTEKEIRARIPIEEVDLLFKAASQQHTELLI</sequence>